<keyword evidence="2" id="KW-0418">Kinase</keyword>
<dbReference type="Pfam" id="PF13457">
    <property type="entry name" value="GW"/>
    <property type="match status" value="2"/>
</dbReference>
<dbReference type="EMBL" id="CP104778">
    <property type="protein sequence ID" value="WPC21443.1"/>
    <property type="molecule type" value="Genomic_DNA"/>
</dbReference>
<reference evidence="3" key="1">
    <citation type="submission" date="2024-06" db="EMBL/GenBank/DDBJ databases">
        <authorList>
            <person name="Chang H.C."/>
            <person name="Mun S.Y."/>
        </authorList>
    </citation>
    <scope>NUCLEOTIDE SEQUENCE [LARGE SCALE GENOMIC DNA]</scope>
    <source>
        <strain evidence="3">KT1</strain>
    </source>
</reference>
<feature type="domain" description="GW" evidence="1">
    <location>
        <begin position="15"/>
        <end position="88"/>
    </location>
</feature>
<feature type="domain" description="GW" evidence="1">
    <location>
        <begin position="101"/>
        <end position="175"/>
    </location>
</feature>
<protein>
    <submittedName>
        <fullName evidence="2">CotH kinase family protein</fullName>
    </submittedName>
</protein>
<proteinExistence type="predicted"/>
<keyword evidence="2" id="KW-0808">Transferase</keyword>
<dbReference type="InterPro" id="IPR014867">
    <property type="entry name" value="Spore_coat_CotH_CotH2/3/7"/>
</dbReference>
<dbReference type="InterPro" id="IPR025987">
    <property type="entry name" value="GW_dom"/>
</dbReference>
<name>A0ABZ0Q385_9LACO</name>
<keyword evidence="3" id="KW-1185">Reference proteome</keyword>
<dbReference type="Proteomes" id="UP001302696">
    <property type="component" value="Chromosome"/>
</dbReference>
<dbReference type="Pfam" id="PF08757">
    <property type="entry name" value="CotH"/>
    <property type="match status" value="1"/>
</dbReference>
<evidence type="ECO:0000313" key="3">
    <source>
        <dbReference type="Proteomes" id="UP001302696"/>
    </source>
</evidence>
<dbReference type="RefSeq" id="WP_063698455.1">
    <property type="nucleotide sequence ID" value="NZ_BBIM01000041.1"/>
</dbReference>
<dbReference type="GO" id="GO:0016301">
    <property type="term" value="F:kinase activity"/>
    <property type="evidence" value="ECO:0007669"/>
    <property type="project" value="UniProtKB-KW"/>
</dbReference>
<evidence type="ECO:0000313" key="2">
    <source>
        <dbReference type="EMBL" id="WPC21443.1"/>
    </source>
</evidence>
<sequence length="366" mass="41580">MSDSNYDVYVKSMLEVDYEATIDQTARFDGLYKGMIWPYNHGEVAGNRDARPLHGTDIRVKREATLNTGMTFVEFKWQGNDVWIPKEGIIPLLFDAKINLTNQLATLIKTNIDYPYFKEIPQTKKFSHIPIGYINKDKLAGQTILVMAHATRSDGQEFTQIFTNGSSLWVSSQTVTKMGKPLTTLFIGGDTAVRTKAKSKKSSVTIRRANGENTMAQIKFSVQGNYTKDFNRRNFEFELFNDFEQSTPKTVQFGTWQPRSKFSLRGDYTDQTHSRNGTGYSLWKEILATEEIYPSTIRDKEMLGTIQTQPVNVFFDGMNFGVYSLSSYFDASSIKLDPNNDDEILLLALDGYANDKDLAFSNKMLS</sequence>
<gene>
    <name evidence="2" type="ORF">N6G96_09285</name>
</gene>
<accession>A0ABZ0Q385</accession>
<evidence type="ECO:0000259" key="1">
    <source>
        <dbReference type="Pfam" id="PF13457"/>
    </source>
</evidence>
<organism evidence="2 3">
    <name type="scientific">Pediococcus inopinatus</name>
    <dbReference type="NCBI Taxonomy" id="114090"/>
    <lineage>
        <taxon>Bacteria</taxon>
        <taxon>Bacillati</taxon>
        <taxon>Bacillota</taxon>
        <taxon>Bacilli</taxon>
        <taxon>Lactobacillales</taxon>
        <taxon>Lactobacillaceae</taxon>
        <taxon>Pediococcus</taxon>
    </lineage>
</organism>